<evidence type="ECO:0000256" key="4">
    <source>
        <dbReference type="SAM" id="Phobius"/>
    </source>
</evidence>
<protein>
    <recommendedName>
        <fullName evidence="5">Methyl-accepting transducer domain-containing protein</fullName>
    </recommendedName>
</protein>
<dbReference type="InterPro" id="IPR004090">
    <property type="entry name" value="Chemotax_Me-accpt_rcpt"/>
</dbReference>
<evidence type="ECO:0000313" key="7">
    <source>
        <dbReference type="Proteomes" id="UP000288096"/>
    </source>
</evidence>
<evidence type="ECO:0000256" key="2">
    <source>
        <dbReference type="ARBA" id="ARBA00029447"/>
    </source>
</evidence>
<dbReference type="GO" id="GO:0016020">
    <property type="term" value="C:membrane"/>
    <property type="evidence" value="ECO:0007669"/>
    <property type="project" value="InterPro"/>
</dbReference>
<dbReference type="PRINTS" id="PR00260">
    <property type="entry name" value="CHEMTRNSDUCR"/>
</dbReference>
<dbReference type="PANTHER" id="PTHR43531:SF11">
    <property type="entry name" value="METHYL-ACCEPTING CHEMOTAXIS PROTEIN 3"/>
    <property type="match status" value="1"/>
</dbReference>
<gene>
    <name evidence="6" type="ORF">DENIS_4335</name>
</gene>
<keyword evidence="4" id="KW-0812">Transmembrane</keyword>
<evidence type="ECO:0000259" key="5">
    <source>
        <dbReference type="PROSITE" id="PS50111"/>
    </source>
</evidence>
<dbReference type="GO" id="GO:0004888">
    <property type="term" value="F:transmembrane signaling receptor activity"/>
    <property type="evidence" value="ECO:0007669"/>
    <property type="project" value="InterPro"/>
</dbReference>
<dbReference type="InterPro" id="IPR004089">
    <property type="entry name" value="MCPsignal_dom"/>
</dbReference>
<dbReference type="PROSITE" id="PS50111">
    <property type="entry name" value="CHEMOTAXIS_TRANSDUC_2"/>
    <property type="match status" value="1"/>
</dbReference>
<keyword evidence="1" id="KW-0145">Chemotaxis</keyword>
<dbReference type="SMART" id="SM00283">
    <property type="entry name" value="MA"/>
    <property type="match status" value="1"/>
</dbReference>
<dbReference type="OrthoDB" id="5410204at2"/>
<dbReference type="Gene3D" id="1.10.287.950">
    <property type="entry name" value="Methyl-accepting chemotaxis protein"/>
    <property type="match status" value="1"/>
</dbReference>
<dbReference type="SUPFAM" id="SSF58104">
    <property type="entry name" value="Methyl-accepting chemotaxis protein (MCP) signaling domain"/>
    <property type="match status" value="1"/>
</dbReference>
<feature type="domain" description="Methyl-accepting transducer" evidence="5">
    <location>
        <begin position="344"/>
        <end position="573"/>
    </location>
</feature>
<evidence type="ECO:0000256" key="1">
    <source>
        <dbReference type="ARBA" id="ARBA00022500"/>
    </source>
</evidence>
<comment type="caution">
    <text evidence="6">The sequence shown here is derived from an EMBL/GenBank/DDBJ whole genome shotgun (WGS) entry which is preliminary data.</text>
</comment>
<dbReference type="Proteomes" id="UP000288096">
    <property type="component" value="Unassembled WGS sequence"/>
</dbReference>
<proteinExistence type="inferred from homology"/>
<keyword evidence="7" id="KW-1185">Reference proteome</keyword>
<reference evidence="7" key="2">
    <citation type="submission" date="2019-01" db="EMBL/GenBank/DDBJ databases">
        <title>Genome sequence of Desulfonema ishimotonii strain Tokyo 01.</title>
        <authorList>
            <person name="Fukui M."/>
        </authorList>
    </citation>
    <scope>NUCLEOTIDE SEQUENCE [LARGE SCALE GENOMIC DNA]</scope>
    <source>
        <strain evidence="7">Tokyo 01</strain>
    </source>
</reference>
<keyword evidence="4" id="KW-0472">Membrane</keyword>
<reference evidence="7" key="1">
    <citation type="submission" date="2017-11" db="EMBL/GenBank/DDBJ databases">
        <authorList>
            <person name="Watanabe M."/>
            <person name="Kojima H."/>
        </authorList>
    </citation>
    <scope>NUCLEOTIDE SEQUENCE [LARGE SCALE GENOMIC DNA]</scope>
    <source>
        <strain evidence="7">Tokyo 01</strain>
    </source>
</reference>
<dbReference type="InterPro" id="IPR051310">
    <property type="entry name" value="MCP_chemotaxis"/>
</dbReference>
<dbReference type="GO" id="GO:0006935">
    <property type="term" value="P:chemotaxis"/>
    <property type="evidence" value="ECO:0007669"/>
    <property type="project" value="UniProtKB-KW"/>
</dbReference>
<dbReference type="PANTHER" id="PTHR43531">
    <property type="entry name" value="PROTEIN ICFG"/>
    <property type="match status" value="1"/>
</dbReference>
<organism evidence="6 7">
    <name type="scientific">Desulfonema ishimotonii</name>
    <dbReference type="NCBI Taxonomy" id="45657"/>
    <lineage>
        <taxon>Bacteria</taxon>
        <taxon>Pseudomonadati</taxon>
        <taxon>Thermodesulfobacteriota</taxon>
        <taxon>Desulfobacteria</taxon>
        <taxon>Desulfobacterales</taxon>
        <taxon>Desulfococcaceae</taxon>
        <taxon>Desulfonema</taxon>
    </lineage>
</organism>
<accession>A0A401G2F1</accession>
<dbReference type="EMBL" id="BEXT01000001">
    <property type="protein sequence ID" value="GBC63341.1"/>
    <property type="molecule type" value="Genomic_DNA"/>
</dbReference>
<keyword evidence="3" id="KW-0807">Transducer</keyword>
<keyword evidence="4" id="KW-1133">Transmembrane helix</keyword>
<feature type="transmembrane region" description="Helical" evidence="4">
    <location>
        <begin position="304"/>
        <end position="326"/>
    </location>
</feature>
<sequence length="602" mass="65435">MKTLSDFTKTKITAKLIAANVLICIAFSLTISVMFFSFSQIRTHIRTIFARQSEQVIENARMGRDLLQIVADTNYLVGTFFGRDEQLHAEGDRLAERGRRLTEGTANPALKDALAEFEKRFDAVIDQCALVNQKHREILANEKAFDATLAELSDFISEKMVDDAAAGKDVSILDQLAYMTSGFRETRLQVSLRFASLGLEYFKQPMPEKDHPLLTPLTRLNLRMRSLRASYDEIVAYGGKLTEMVDTASTLITEYHHIAGTLAKVLNEMAGSREKLVAMMTDIEHQAVETSETATRDMLGKIDLFSRIGLSIFLVTLPLVLFSLLFTRAISRSLRNVIDGLKQSFEKVSFASEQFLATGKSFANGSSEQAAAVEEASASLEELAAMSRQNSGSAETARRKMADAIKTIDEVDAHMTAMVSAVIDISRLSKETDRIIKTIEEIAFQTNLLALNAAVEAARAGKSGAGFAVVAGEVRNLAMRSANAAKSTSGLIEAITGSVLSGEKLVHLTRDAFDHNKKNVAVVAGLVGDIATASHEQTQGFEQVSKAVADMDSVVQQNAAGAEESASASEELNTQTVLVQDLVNRLIQMIGGRGTGFGKVAE</sequence>
<dbReference type="GO" id="GO:0007165">
    <property type="term" value="P:signal transduction"/>
    <property type="evidence" value="ECO:0007669"/>
    <property type="project" value="UniProtKB-KW"/>
</dbReference>
<dbReference type="AlphaFoldDB" id="A0A401G2F1"/>
<dbReference type="Pfam" id="PF00015">
    <property type="entry name" value="MCPsignal"/>
    <property type="match status" value="1"/>
</dbReference>
<name>A0A401G2F1_9BACT</name>
<feature type="transmembrane region" description="Helical" evidence="4">
    <location>
        <begin position="12"/>
        <end position="36"/>
    </location>
</feature>
<evidence type="ECO:0000313" key="6">
    <source>
        <dbReference type="EMBL" id="GBC63341.1"/>
    </source>
</evidence>
<evidence type="ECO:0000256" key="3">
    <source>
        <dbReference type="PROSITE-ProRule" id="PRU00284"/>
    </source>
</evidence>
<dbReference type="RefSeq" id="WP_124330422.1">
    <property type="nucleotide sequence ID" value="NZ_BEXT01000001.1"/>
</dbReference>
<comment type="similarity">
    <text evidence="2">Belongs to the methyl-accepting chemotaxis (MCP) protein family.</text>
</comment>